<keyword evidence="1" id="KW-0175">Coiled coil</keyword>
<keyword evidence="4" id="KW-1185">Reference proteome</keyword>
<comment type="caution">
    <text evidence="3">The sequence shown here is derived from an EMBL/GenBank/DDBJ whole genome shotgun (WGS) entry which is preliminary data.</text>
</comment>
<evidence type="ECO:0000256" key="1">
    <source>
        <dbReference type="SAM" id="Coils"/>
    </source>
</evidence>
<dbReference type="EMBL" id="LJSK01000242">
    <property type="protein sequence ID" value="KPI84651.1"/>
    <property type="molecule type" value="Genomic_DNA"/>
</dbReference>
<protein>
    <submittedName>
        <fullName evidence="3">Uncharacterized protein</fullName>
    </submittedName>
</protein>
<feature type="coiled-coil region" evidence="1">
    <location>
        <begin position="127"/>
        <end position="154"/>
    </location>
</feature>
<evidence type="ECO:0000313" key="3">
    <source>
        <dbReference type="EMBL" id="KPI84651.1"/>
    </source>
</evidence>
<evidence type="ECO:0000256" key="2">
    <source>
        <dbReference type="SAM" id="MobiDB-lite"/>
    </source>
</evidence>
<dbReference type="Proteomes" id="UP000038009">
    <property type="component" value="Unassembled WGS sequence"/>
</dbReference>
<proteinExistence type="predicted"/>
<dbReference type="OMA" id="PPTTEDY"/>
<dbReference type="AlphaFoldDB" id="A0A0N1PC29"/>
<evidence type="ECO:0000313" key="4">
    <source>
        <dbReference type="Proteomes" id="UP000038009"/>
    </source>
</evidence>
<accession>A0A0N1PC29</accession>
<gene>
    <name evidence="3" type="ORF">ABL78_6292</name>
</gene>
<dbReference type="VEuPathDB" id="TriTrypDB:Lsey_0242_0070"/>
<sequence length="205" mass="22646">MQFMPLVKVFSKDPVVCDELARASGIQLLTTLFAPCMCISPSRFIGMRRWTAFGSLSALRYGAATASAPALHRLLHKSISTAPTHAEQPVADSSSSAEPPTPPTTEDYRALLLDLLLYRQETVGPLLTALKREREELEVKMAQLETHIRSLRQIRDELRVISEVKIDRENRQLHEAIMAAGGALRTGDEVPSSLSQQANVDEVVL</sequence>
<dbReference type="OrthoDB" id="267616at2759"/>
<feature type="region of interest" description="Disordered" evidence="2">
    <location>
        <begin position="84"/>
        <end position="104"/>
    </location>
</feature>
<organism evidence="3 4">
    <name type="scientific">Leptomonas seymouri</name>
    <dbReference type="NCBI Taxonomy" id="5684"/>
    <lineage>
        <taxon>Eukaryota</taxon>
        <taxon>Discoba</taxon>
        <taxon>Euglenozoa</taxon>
        <taxon>Kinetoplastea</taxon>
        <taxon>Metakinetoplastina</taxon>
        <taxon>Trypanosomatida</taxon>
        <taxon>Trypanosomatidae</taxon>
        <taxon>Leishmaniinae</taxon>
        <taxon>Leptomonas</taxon>
    </lineage>
</organism>
<name>A0A0N1PC29_LEPSE</name>
<reference evidence="3 4" key="1">
    <citation type="journal article" date="2015" name="PLoS Pathog.">
        <title>Leptomonas seymouri: Adaptations to the Dixenous Life Cycle Analyzed by Genome Sequencing, Transcriptome Profiling and Co-infection with Leishmania donovani.</title>
        <authorList>
            <person name="Kraeva N."/>
            <person name="Butenko A."/>
            <person name="Hlavacova J."/>
            <person name="Kostygov A."/>
            <person name="Myskova J."/>
            <person name="Grybchuk D."/>
            <person name="Lestinova T."/>
            <person name="Votypka J."/>
            <person name="Volf P."/>
            <person name="Opperdoes F."/>
            <person name="Flegontov P."/>
            <person name="Lukes J."/>
            <person name="Yurchenko V."/>
        </authorList>
    </citation>
    <scope>NUCLEOTIDE SEQUENCE [LARGE SCALE GENOMIC DNA]</scope>
    <source>
        <strain evidence="3 4">ATCC 30220</strain>
    </source>
</reference>